<proteinExistence type="predicted"/>
<protein>
    <submittedName>
        <fullName evidence="1">Uncharacterized protein</fullName>
    </submittedName>
</protein>
<evidence type="ECO:0000313" key="2">
    <source>
        <dbReference type="Proteomes" id="UP001055072"/>
    </source>
</evidence>
<dbReference type="EMBL" id="MU274920">
    <property type="protein sequence ID" value="KAI0086886.1"/>
    <property type="molecule type" value="Genomic_DNA"/>
</dbReference>
<sequence>MKLPTIALTLLASVLSATAQSAFIRTPANGSAISRGTNTTVQVTKPNSLTGSTSVALAIGLRSCEPSTTSPSPSCLSIPSDEFFGYVAYTGPFAPVYHETALPPYQNLTVYVPQGFAQGTAVLSIAHFVLVGAGPETILDVSNVTVTVV</sequence>
<organism evidence="1 2">
    <name type="scientific">Irpex rosettiformis</name>
    <dbReference type="NCBI Taxonomy" id="378272"/>
    <lineage>
        <taxon>Eukaryota</taxon>
        <taxon>Fungi</taxon>
        <taxon>Dikarya</taxon>
        <taxon>Basidiomycota</taxon>
        <taxon>Agaricomycotina</taxon>
        <taxon>Agaricomycetes</taxon>
        <taxon>Polyporales</taxon>
        <taxon>Irpicaceae</taxon>
        <taxon>Irpex</taxon>
    </lineage>
</organism>
<name>A0ACB8TY07_9APHY</name>
<keyword evidence="2" id="KW-1185">Reference proteome</keyword>
<evidence type="ECO:0000313" key="1">
    <source>
        <dbReference type="EMBL" id="KAI0086886.1"/>
    </source>
</evidence>
<dbReference type="Proteomes" id="UP001055072">
    <property type="component" value="Unassembled WGS sequence"/>
</dbReference>
<reference evidence="1" key="1">
    <citation type="journal article" date="2021" name="Environ. Microbiol.">
        <title>Gene family expansions and transcriptome signatures uncover fungal adaptations to wood decay.</title>
        <authorList>
            <person name="Hage H."/>
            <person name="Miyauchi S."/>
            <person name="Viragh M."/>
            <person name="Drula E."/>
            <person name="Min B."/>
            <person name="Chaduli D."/>
            <person name="Navarro D."/>
            <person name="Favel A."/>
            <person name="Norest M."/>
            <person name="Lesage-Meessen L."/>
            <person name="Balint B."/>
            <person name="Merenyi Z."/>
            <person name="de Eugenio L."/>
            <person name="Morin E."/>
            <person name="Martinez A.T."/>
            <person name="Baldrian P."/>
            <person name="Stursova M."/>
            <person name="Martinez M.J."/>
            <person name="Novotny C."/>
            <person name="Magnuson J.K."/>
            <person name="Spatafora J.W."/>
            <person name="Maurice S."/>
            <person name="Pangilinan J."/>
            <person name="Andreopoulos W."/>
            <person name="LaButti K."/>
            <person name="Hundley H."/>
            <person name="Na H."/>
            <person name="Kuo A."/>
            <person name="Barry K."/>
            <person name="Lipzen A."/>
            <person name="Henrissat B."/>
            <person name="Riley R."/>
            <person name="Ahrendt S."/>
            <person name="Nagy L.G."/>
            <person name="Grigoriev I.V."/>
            <person name="Martin F."/>
            <person name="Rosso M.N."/>
        </authorList>
    </citation>
    <scope>NUCLEOTIDE SEQUENCE</scope>
    <source>
        <strain evidence="1">CBS 384.51</strain>
    </source>
</reference>
<accession>A0ACB8TY07</accession>
<gene>
    <name evidence="1" type="ORF">BDY19DRAFT_907780</name>
</gene>
<comment type="caution">
    <text evidence="1">The sequence shown here is derived from an EMBL/GenBank/DDBJ whole genome shotgun (WGS) entry which is preliminary data.</text>
</comment>